<dbReference type="Pfam" id="PF13523">
    <property type="entry name" value="Acetyltransf_8"/>
    <property type="match status" value="1"/>
</dbReference>
<dbReference type="OrthoDB" id="9087497at2"/>
<dbReference type="GO" id="GO:0019290">
    <property type="term" value="P:siderophore biosynthetic process"/>
    <property type="evidence" value="ECO:0007669"/>
    <property type="project" value="InterPro"/>
</dbReference>
<dbReference type="SUPFAM" id="SSF55729">
    <property type="entry name" value="Acyl-CoA N-acyltransferases (Nat)"/>
    <property type="match status" value="1"/>
</dbReference>
<dbReference type="RefSeq" id="WP_085489084.1">
    <property type="nucleotide sequence ID" value="NZ_FXAT01000014.1"/>
</dbReference>
<dbReference type="AlphaFoldDB" id="A0A1X7M1A0"/>
<dbReference type="EMBL" id="FXAT01000014">
    <property type="protein sequence ID" value="SMG59956.1"/>
    <property type="molecule type" value="Genomic_DNA"/>
</dbReference>
<feature type="domain" description="Acyltransferase MbtK/IucB-like conserved" evidence="2">
    <location>
        <begin position="48"/>
        <end position="95"/>
    </location>
</feature>
<accession>A0A1X7M1A0</accession>
<evidence type="ECO:0000259" key="2">
    <source>
        <dbReference type="SMART" id="SM01006"/>
    </source>
</evidence>
<dbReference type="SMART" id="SM01006">
    <property type="entry name" value="AlcB"/>
    <property type="match status" value="1"/>
</dbReference>
<sequence length="236" mass="26169">MRTDIAADEIALRHAAAPLPAARYAMAPEAVIGRHAKHTASVDGFEIRAIDIAHDAPTLHRWFVEERAAFWNMRDKSVEDVAVFYQAIQNSGHAQAWIGSQHGASAFLFESYHPAHDEVGEHYDVQPGDLGMHLFVGPAAQPVPGYTHRVFRSLMTFLFEHLSAARVVVEPDARNARIHALNRAMGFVYAKNVAFREKTASLAFCTRADFYAALQATTQATTQATLQATTEKDQQR</sequence>
<keyword evidence="3" id="KW-0808">Transferase</keyword>
<reference evidence="4" key="1">
    <citation type="submission" date="2017-04" db="EMBL/GenBank/DDBJ databases">
        <authorList>
            <person name="Varghese N."/>
            <person name="Submissions S."/>
        </authorList>
    </citation>
    <scope>NUCLEOTIDE SEQUENCE [LARGE SCALE GENOMIC DNA]</scope>
    <source>
        <strain evidence="4">LMG 29540</strain>
    </source>
</reference>
<dbReference type="STRING" id="1515439.SAMN06265784_114149"/>
<dbReference type="GO" id="GO:0016410">
    <property type="term" value="F:N-acyltransferase activity"/>
    <property type="evidence" value="ECO:0007669"/>
    <property type="project" value="TreeGrafter"/>
</dbReference>
<dbReference type="PANTHER" id="PTHR31438:SF1">
    <property type="entry name" value="LYSINE N-ACYLTRANSFERASE C17G9.06C-RELATED"/>
    <property type="match status" value="1"/>
</dbReference>
<dbReference type="Gene3D" id="3.40.630.30">
    <property type="match status" value="1"/>
</dbReference>
<gene>
    <name evidence="3" type="ORF">SAMN06265784_114149</name>
</gene>
<protein>
    <submittedName>
        <fullName evidence="3">Protein N-acetyltransferase, RimJ/RimL family</fullName>
    </submittedName>
</protein>
<dbReference type="PANTHER" id="PTHR31438">
    <property type="entry name" value="LYSINE N-ACYLTRANSFERASE C17G9.06C-RELATED"/>
    <property type="match status" value="1"/>
</dbReference>
<evidence type="ECO:0000313" key="4">
    <source>
        <dbReference type="Proteomes" id="UP000193228"/>
    </source>
</evidence>
<dbReference type="Proteomes" id="UP000193228">
    <property type="component" value="Unassembled WGS sequence"/>
</dbReference>
<evidence type="ECO:0000313" key="3">
    <source>
        <dbReference type="EMBL" id="SMG59956.1"/>
    </source>
</evidence>
<dbReference type="InterPro" id="IPR016181">
    <property type="entry name" value="Acyl_CoA_acyltransferase"/>
</dbReference>
<organism evidence="3 4">
    <name type="scientific">Paraburkholderia susongensis</name>
    <dbReference type="NCBI Taxonomy" id="1515439"/>
    <lineage>
        <taxon>Bacteria</taxon>
        <taxon>Pseudomonadati</taxon>
        <taxon>Pseudomonadota</taxon>
        <taxon>Betaproteobacteria</taxon>
        <taxon>Burkholderiales</taxon>
        <taxon>Burkholderiaceae</taxon>
        <taxon>Paraburkholderia</taxon>
    </lineage>
</organism>
<proteinExistence type="predicted"/>
<keyword evidence="4" id="KW-1185">Reference proteome</keyword>
<dbReference type="InterPro" id="IPR019432">
    <property type="entry name" value="Acyltransferase_MbtK/IucB-like"/>
</dbReference>
<comment type="pathway">
    <text evidence="1">Siderophore biosynthesis.</text>
</comment>
<name>A0A1X7M1A0_9BURK</name>
<evidence type="ECO:0000256" key="1">
    <source>
        <dbReference type="ARBA" id="ARBA00004924"/>
    </source>
</evidence>